<accession>A0A024QCB0</accession>
<comment type="pathway">
    <text evidence="2">Carbohydrate metabolism; tricarboxylic acid cycle; isocitrate from oxaloacetate: step 2/2.</text>
</comment>
<protein>
    <recommendedName>
        <fullName evidence="11">Aconitate hydratase</fullName>
        <shortName evidence="11">Aconitase</shortName>
        <ecNumber evidence="11">4.2.1.3</ecNumber>
    </recommendedName>
</protein>
<keyword evidence="7 11" id="KW-0408">Iron</keyword>
<dbReference type="NCBIfam" id="NF006757">
    <property type="entry name" value="PRK09277.1"/>
    <property type="match status" value="1"/>
</dbReference>
<dbReference type="InterPro" id="IPR006249">
    <property type="entry name" value="Aconitase/IRP2"/>
</dbReference>
<dbReference type="PROSITE" id="PS01244">
    <property type="entry name" value="ACONITASE_2"/>
    <property type="match status" value="1"/>
</dbReference>
<dbReference type="eggNOG" id="COG1048">
    <property type="taxonomic scope" value="Bacteria"/>
</dbReference>
<keyword evidence="11" id="KW-0004">4Fe-4S</keyword>
<evidence type="ECO:0000256" key="7">
    <source>
        <dbReference type="ARBA" id="ARBA00023004"/>
    </source>
</evidence>
<dbReference type="PANTHER" id="PTHR11670">
    <property type="entry name" value="ACONITASE/IRON-RESPONSIVE ELEMENT FAMILY MEMBER"/>
    <property type="match status" value="1"/>
</dbReference>
<evidence type="ECO:0000313" key="14">
    <source>
        <dbReference type="EMBL" id="CDQ39907.1"/>
    </source>
</evidence>
<evidence type="ECO:0000259" key="12">
    <source>
        <dbReference type="Pfam" id="PF00330"/>
    </source>
</evidence>
<evidence type="ECO:0000256" key="6">
    <source>
        <dbReference type="ARBA" id="ARBA00022723"/>
    </source>
</evidence>
<dbReference type="InterPro" id="IPR044137">
    <property type="entry name" value="AcnA_IRP_Swivel"/>
</dbReference>
<evidence type="ECO:0000256" key="10">
    <source>
        <dbReference type="ARBA" id="ARBA00023501"/>
    </source>
</evidence>
<dbReference type="NCBIfam" id="NF009520">
    <property type="entry name" value="PRK12881.1"/>
    <property type="match status" value="1"/>
</dbReference>
<evidence type="ECO:0000256" key="2">
    <source>
        <dbReference type="ARBA" id="ARBA00004717"/>
    </source>
</evidence>
<dbReference type="GO" id="GO:0003994">
    <property type="term" value="F:aconitate hydratase activity"/>
    <property type="evidence" value="ECO:0007669"/>
    <property type="project" value="UniProtKB-EC"/>
</dbReference>
<dbReference type="SUPFAM" id="SSF52016">
    <property type="entry name" value="LeuD/IlvD-like"/>
    <property type="match status" value="1"/>
</dbReference>
<keyword evidence="8 11" id="KW-0411">Iron-sulfur</keyword>
<feature type="domain" description="Aconitase A/isopropylmalate dehydratase small subunit swivel" evidence="13">
    <location>
        <begin position="702"/>
        <end position="829"/>
    </location>
</feature>
<dbReference type="PRINTS" id="PR00415">
    <property type="entry name" value="ACONITASE"/>
</dbReference>
<comment type="function">
    <text evidence="11">Catalyzes the isomerization of citrate to isocitrate via cis-aconitate.</text>
</comment>
<comment type="catalytic activity">
    <reaction evidence="10 11">
        <text>citrate = D-threo-isocitrate</text>
        <dbReference type="Rhea" id="RHEA:10336"/>
        <dbReference type="ChEBI" id="CHEBI:15562"/>
        <dbReference type="ChEBI" id="CHEBI:16947"/>
        <dbReference type="EC" id="4.2.1.3"/>
    </reaction>
</comment>
<dbReference type="SUPFAM" id="SSF53732">
    <property type="entry name" value="Aconitase iron-sulfur domain"/>
    <property type="match status" value="1"/>
</dbReference>
<reference evidence="14 15" key="1">
    <citation type="submission" date="2014-03" db="EMBL/GenBank/DDBJ databases">
        <authorList>
            <person name="Urmite Genomes U."/>
        </authorList>
    </citation>
    <scope>NUCLEOTIDE SEQUENCE [LARGE SCALE GENOMIC DNA]</scope>
    <source>
        <strain evidence="14 15">Vm-5</strain>
    </source>
</reference>
<keyword evidence="9 11" id="KW-0456">Lyase</keyword>
<evidence type="ECO:0000256" key="8">
    <source>
        <dbReference type="ARBA" id="ARBA00023014"/>
    </source>
</evidence>
<dbReference type="InterPro" id="IPR001030">
    <property type="entry name" value="Acoase/IPM_deHydtase_lsu_aba"/>
</dbReference>
<reference evidence="15" key="2">
    <citation type="submission" date="2014-05" db="EMBL/GenBank/DDBJ databases">
        <title>Draft genome sequence of Virgibacillus massiliensis Vm-5.</title>
        <authorList>
            <person name="Khelaifia S."/>
            <person name="Croce O."/>
            <person name="Lagier J.C."/>
            <person name="Raoult D."/>
        </authorList>
    </citation>
    <scope>NUCLEOTIDE SEQUENCE [LARGE SCALE GENOMIC DNA]</scope>
    <source>
        <strain evidence="15">Vm-5</strain>
    </source>
</reference>
<dbReference type="Pfam" id="PF00330">
    <property type="entry name" value="Aconitase"/>
    <property type="match status" value="1"/>
</dbReference>
<dbReference type="NCBIfam" id="TIGR01341">
    <property type="entry name" value="aconitase_1"/>
    <property type="match status" value="1"/>
</dbReference>
<evidence type="ECO:0000256" key="11">
    <source>
        <dbReference type="RuleBase" id="RU361275"/>
    </source>
</evidence>
<dbReference type="AlphaFoldDB" id="A0A024QCB0"/>
<dbReference type="InterPro" id="IPR015931">
    <property type="entry name" value="Acnase/IPM_dHydase_lsu_aba_1/3"/>
</dbReference>
<dbReference type="GO" id="GO:0006099">
    <property type="term" value="P:tricarboxylic acid cycle"/>
    <property type="evidence" value="ECO:0007669"/>
    <property type="project" value="UniProtKB-UniPathway"/>
</dbReference>
<dbReference type="FunFam" id="3.30.499.10:FF:000005">
    <property type="entry name" value="cytoplasmic aconitate hydratase"/>
    <property type="match status" value="1"/>
</dbReference>
<dbReference type="Pfam" id="PF00694">
    <property type="entry name" value="Aconitase_C"/>
    <property type="match status" value="1"/>
</dbReference>
<proteinExistence type="inferred from homology"/>
<dbReference type="FunFam" id="3.30.499.10:FF:000002">
    <property type="entry name" value="Aconitate hydratase"/>
    <property type="match status" value="1"/>
</dbReference>
<name>A0A024QCB0_9BACI</name>
<evidence type="ECO:0000259" key="13">
    <source>
        <dbReference type="Pfam" id="PF00694"/>
    </source>
</evidence>
<dbReference type="PROSITE" id="PS00450">
    <property type="entry name" value="ACONITASE_1"/>
    <property type="match status" value="1"/>
</dbReference>
<dbReference type="EMBL" id="CCDP010000001">
    <property type="protein sequence ID" value="CDQ39907.1"/>
    <property type="molecule type" value="Genomic_DNA"/>
</dbReference>
<evidence type="ECO:0000256" key="4">
    <source>
        <dbReference type="ARBA" id="ARBA00011245"/>
    </source>
</evidence>
<dbReference type="InterPro" id="IPR000573">
    <property type="entry name" value="AconitaseA/IPMdHydase_ssu_swvl"/>
</dbReference>
<dbReference type="RefSeq" id="WP_021291364.1">
    <property type="nucleotide sequence ID" value="NZ_BNER01000002.1"/>
</dbReference>
<evidence type="ECO:0000313" key="15">
    <source>
        <dbReference type="Proteomes" id="UP000028875"/>
    </source>
</evidence>
<keyword evidence="5" id="KW-0816">Tricarboxylic acid cycle</keyword>
<dbReference type="GO" id="GO:0019679">
    <property type="term" value="P:propionate metabolic process, methylcitrate cycle"/>
    <property type="evidence" value="ECO:0007669"/>
    <property type="project" value="UniProtKB-ARBA"/>
</dbReference>
<dbReference type="InterPro" id="IPR018136">
    <property type="entry name" value="Aconitase_4Fe-4S_BS"/>
</dbReference>
<comment type="similarity">
    <text evidence="3 11">Belongs to the aconitase/IPM isomerase family.</text>
</comment>
<keyword evidence="6" id="KW-0479">Metal-binding</keyword>
<sequence>MGKSNSFNAKKQFELNGKTYNYYQLKTLEEAGLGEIGRLPFSVRVLLESLVRQQDGHQIKEEHIEKLTKWGSKEGDGVDVPFKPSRVILQDFTGVPAVVDLASLRKAMVDMGGEPNEINPEVPVDLVIDHSVQVDQYGTKNALKANMDLEFERNAERYEFLNWAQKAFDNYRAVPPATGIVHQVNLEYIANVVHGLENENGEYDAFPDTLVGTDSHTTMINGLGVLGWGVGGIEAEAGMLGQPSYFPAPEVIGVKFTGSFPNGTTATDLALKVTQVLREKNVVGKFVEYFGPGLKDMPLADRATISNMAPEYGATCGFFPVDEESLNYLRLTGRSEDQINLVEKYCKLNNLWYSSEEKDPEYTELVEINLSELEPNLSGPKRPQDLIALSNMKKEFNKAVTAPSGNQGFGLDKSEFKKEAVVEHPNGNSSVMKTGALAIAAITSCTNTSNPYVMLGAGLLAKNAVEKGLLVPDYVKTSLAPGSKVVTRYLEDAGLMPYLDKLGFNLVGYGCTTCIGNSGPLREEIEQAIMDNDLTVSSVLSGNRNFEGRIHPLVKANYLASPPLVVAYALAGTVDIDLTKDALGTDKDGKPVHMNEIWPTMDEIKEQVEKVVQPEIFRKEYEDVFSSNERWNEIDTTDEPLFDWDSESTYIQNPPFFEGLAKNADSVKPLENLRAIGKFGDSVTTDHISPAGAIAKDMPAGKFLQDKGVSPRNFNSYGSRRGNHEVMMRGTFANIRIRNLLAPGTEGGYTTYWPTEEIMPIYDAAMKYQQDGTGLIVIGGKDYGMGSSRDWAAKGTNLLGIKTVIAESFERIHRSNLVMMGVLPLQFENGESADKLGLTGKESFTVDIDENVKPHDLVKITAVDEDGQTTVFNAVARFDSEVEVDYYRHGGILQMVLRNKLEV</sequence>
<evidence type="ECO:0000256" key="3">
    <source>
        <dbReference type="ARBA" id="ARBA00007185"/>
    </source>
</evidence>
<comment type="subunit">
    <text evidence="4">Monomer.</text>
</comment>
<organism evidence="14 15">
    <name type="scientific">Virgibacillus massiliensis</name>
    <dbReference type="NCBI Taxonomy" id="1462526"/>
    <lineage>
        <taxon>Bacteria</taxon>
        <taxon>Bacillati</taxon>
        <taxon>Bacillota</taxon>
        <taxon>Bacilli</taxon>
        <taxon>Bacillales</taxon>
        <taxon>Bacillaceae</taxon>
        <taxon>Virgibacillus</taxon>
    </lineage>
</organism>
<dbReference type="FunFam" id="3.20.19.10:FF:000001">
    <property type="entry name" value="Aconitate hydratase"/>
    <property type="match status" value="1"/>
</dbReference>
<gene>
    <name evidence="14" type="primary">citB</name>
    <name evidence="14" type="ORF">BN990_02224</name>
</gene>
<dbReference type="Gene3D" id="6.10.190.10">
    <property type="match status" value="1"/>
</dbReference>
<evidence type="ECO:0000256" key="1">
    <source>
        <dbReference type="ARBA" id="ARBA00001966"/>
    </source>
</evidence>
<dbReference type="EC" id="4.2.1.3" evidence="11"/>
<dbReference type="CDD" id="cd01586">
    <property type="entry name" value="AcnA_IRP"/>
    <property type="match status" value="1"/>
</dbReference>
<dbReference type="CDD" id="cd01580">
    <property type="entry name" value="AcnA_IRP_Swivel"/>
    <property type="match status" value="1"/>
</dbReference>
<keyword evidence="15" id="KW-1185">Reference proteome</keyword>
<evidence type="ECO:0000256" key="9">
    <source>
        <dbReference type="ARBA" id="ARBA00023239"/>
    </source>
</evidence>
<dbReference type="Gene3D" id="3.30.499.10">
    <property type="entry name" value="Aconitase, domain 3"/>
    <property type="match status" value="2"/>
</dbReference>
<comment type="cofactor">
    <cofactor evidence="1">
        <name>[4Fe-4S] cluster</name>
        <dbReference type="ChEBI" id="CHEBI:49883"/>
    </cofactor>
</comment>
<feature type="domain" description="Aconitase/3-isopropylmalate dehydratase large subunit alpha/beta/alpha" evidence="12">
    <location>
        <begin position="74"/>
        <end position="572"/>
    </location>
</feature>
<dbReference type="Gene3D" id="3.20.19.10">
    <property type="entry name" value="Aconitase, domain 4"/>
    <property type="match status" value="1"/>
</dbReference>
<dbReference type="UniPathway" id="UPA00223">
    <property type="reaction ID" value="UER00718"/>
</dbReference>
<comment type="caution">
    <text evidence="14">The sequence shown here is derived from an EMBL/GenBank/DDBJ whole genome shotgun (WGS) entry which is preliminary data.</text>
</comment>
<dbReference type="OrthoDB" id="9764318at2"/>
<dbReference type="InterPro" id="IPR015928">
    <property type="entry name" value="Aconitase/3IPM_dehydase_swvl"/>
</dbReference>
<dbReference type="Proteomes" id="UP000028875">
    <property type="component" value="Unassembled WGS sequence"/>
</dbReference>
<dbReference type="GO" id="GO:0046872">
    <property type="term" value="F:metal ion binding"/>
    <property type="evidence" value="ECO:0007669"/>
    <property type="project" value="UniProtKB-KW"/>
</dbReference>
<dbReference type="STRING" id="1462526.BN990_02224"/>
<dbReference type="GO" id="GO:0051539">
    <property type="term" value="F:4 iron, 4 sulfur cluster binding"/>
    <property type="evidence" value="ECO:0007669"/>
    <property type="project" value="UniProtKB-KW"/>
</dbReference>
<evidence type="ECO:0000256" key="5">
    <source>
        <dbReference type="ARBA" id="ARBA00022532"/>
    </source>
</evidence>
<dbReference type="InterPro" id="IPR036008">
    <property type="entry name" value="Aconitase_4Fe-4S_dom"/>
</dbReference>